<evidence type="ECO:0000256" key="1">
    <source>
        <dbReference type="ARBA" id="ARBA00022801"/>
    </source>
</evidence>
<reference evidence="3" key="1">
    <citation type="journal article" date="2014" name="Front. Microbiol.">
        <title>High frequency of phylogenetically diverse reductive dehalogenase-homologous genes in deep subseafloor sedimentary metagenomes.</title>
        <authorList>
            <person name="Kawai M."/>
            <person name="Futagami T."/>
            <person name="Toyoda A."/>
            <person name="Takaki Y."/>
            <person name="Nishi S."/>
            <person name="Hori S."/>
            <person name="Arai W."/>
            <person name="Tsubouchi T."/>
            <person name="Morono Y."/>
            <person name="Uchiyama I."/>
            <person name="Ito T."/>
            <person name="Fujiyama A."/>
            <person name="Inagaki F."/>
            <person name="Takami H."/>
        </authorList>
    </citation>
    <scope>NUCLEOTIDE SEQUENCE</scope>
    <source>
        <strain evidence="3">Expedition CK06-06</strain>
    </source>
</reference>
<organism evidence="3">
    <name type="scientific">marine sediment metagenome</name>
    <dbReference type="NCBI Taxonomy" id="412755"/>
    <lineage>
        <taxon>unclassified sequences</taxon>
        <taxon>metagenomes</taxon>
        <taxon>ecological metagenomes</taxon>
    </lineage>
</organism>
<dbReference type="InterPro" id="IPR052016">
    <property type="entry name" value="Bact_Sigma-Reg"/>
</dbReference>
<accession>X0TDX5</accession>
<feature type="domain" description="PPM-type phosphatase" evidence="2">
    <location>
        <begin position="1"/>
        <end position="65"/>
    </location>
</feature>
<proteinExistence type="predicted"/>
<sequence length="68" mass="7460">IFYTDGIVEAMNPQEEMFGFERLLEVVQGGRSMSADSLLKEISDQINAFVRGAAQHDDLTVIVVSAAE</sequence>
<protein>
    <recommendedName>
        <fullName evidence="2">PPM-type phosphatase domain-containing protein</fullName>
    </recommendedName>
</protein>
<keyword evidence="1" id="KW-0378">Hydrolase</keyword>
<dbReference type="PANTHER" id="PTHR43156">
    <property type="entry name" value="STAGE II SPORULATION PROTEIN E-RELATED"/>
    <property type="match status" value="1"/>
</dbReference>
<gene>
    <name evidence="3" type="ORF">S01H1_02295</name>
</gene>
<dbReference type="PANTHER" id="PTHR43156:SF2">
    <property type="entry name" value="STAGE II SPORULATION PROTEIN E"/>
    <property type="match status" value="1"/>
</dbReference>
<evidence type="ECO:0000313" key="3">
    <source>
        <dbReference type="EMBL" id="GAF85481.1"/>
    </source>
</evidence>
<dbReference type="InterPro" id="IPR001932">
    <property type="entry name" value="PPM-type_phosphatase-like_dom"/>
</dbReference>
<dbReference type="InterPro" id="IPR036457">
    <property type="entry name" value="PPM-type-like_dom_sf"/>
</dbReference>
<evidence type="ECO:0000259" key="2">
    <source>
        <dbReference type="Pfam" id="PF07228"/>
    </source>
</evidence>
<dbReference type="AlphaFoldDB" id="X0TDX5"/>
<comment type="caution">
    <text evidence="3">The sequence shown here is derived from an EMBL/GenBank/DDBJ whole genome shotgun (WGS) entry which is preliminary data.</text>
</comment>
<name>X0TDX5_9ZZZZ</name>
<feature type="non-terminal residue" evidence="3">
    <location>
        <position position="1"/>
    </location>
</feature>
<dbReference type="GO" id="GO:0016791">
    <property type="term" value="F:phosphatase activity"/>
    <property type="evidence" value="ECO:0007669"/>
    <property type="project" value="TreeGrafter"/>
</dbReference>
<dbReference type="EMBL" id="BARS01001089">
    <property type="protein sequence ID" value="GAF85481.1"/>
    <property type="molecule type" value="Genomic_DNA"/>
</dbReference>
<dbReference type="Pfam" id="PF07228">
    <property type="entry name" value="SpoIIE"/>
    <property type="match status" value="1"/>
</dbReference>
<dbReference type="Gene3D" id="3.60.40.10">
    <property type="entry name" value="PPM-type phosphatase domain"/>
    <property type="match status" value="1"/>
</dbReference>